<dbReference type="AlphaFoldDB" id="A0A2P4YLS2"/>
<proteinExistence type="predicted"/>
<evidence type="ECO:0000313" key="2">
    <source>
        <dbReference type="Proteomes" id="UP000237271"/>
    </source>
</evidence>
<name>A0A2P4YLS2_9STRA</name>
<accession>A0A2P4YLS2</accession>
<organism evidence="1 2">
    <name type="scientific">Phytophthora palmivora</name>
    <dbReference type="NCBI Taxonomy" id="4796"/>
    <lineage>
        <taxon>Eukaryota</taxon>
        <taxon>Sar</taxon>
        <taxon>Stramenopiles</taxon>
        <taxon>Oomycota</taxon>
        <taxon>Peronosporomycetes</taxon>
        <taxon>Peronosporales</taxon>
        <taxon>Peronosporaceae</taxon>
        <taxon>Phytophthora</taxon>
    </lineage>
</organism>
<protein>
    <submittedName>
        <fullName evidence="1">Uncharacterized protein</fullName>
    </submittedName>
</protein>
<dbReference type="Proteomes" id="UP000237271">
    <property type="component" value="Unassembled WGS sequence"/>
</dbReference>
<comment type="caution">
    <text evidence="1">The sequence shown here is derived from an EMBL/GenBank/DDBJ whole genome shotgun (WGS) entry which is preliminary data.</text>
</comment>
<keyword evidence="2" id="KW-1185">Reference proteome</keyword>
<reference evidence="1 2" key="1">
    <citation type="journal article" date="2017" name="Genome Biol. Evol.">
        <title>Phytophthora megakarya and P. palmivora, closely related causal agents of cacao black pod rot, underwent increases in genome sizes and gene numbers by different mechanisms.</title>
        <authorList>
            <person name="Ali S.S."/>
            <person name="Shao J."/>
            <person name="Lary D.J."/>
            <person name="Kronmiller B."/>
            <person name="Shen D."/>
            <person name="Strem M.D."/>
            <person name="Amoako-Attah I."/>
            <person name="Akrofi A.Y."/>
            <person name="Begoude B.A."/>
            <person name="Ten Hoopen G.M."/>
            <person name="Coulibaly K."/>
            <person name="Kebe B.I."/>
            <person name="Melnick R.L."/>
            <person name="Guiltinan M.J."/>
            <person name="Tyler B.M."/>
            <person name="Meinhardt L.W."/>
            <person name="Bailey B.A."/>
        </authorList>
    </citation>
    <scope>NUCLEOTIDE SEQUENCE [LARGE SCALE GENOMIC DNA]</scope>
    <source>
        <strain evidence="2">sbr112.9</strain>
    </source>
</reference>
<gene>
    <name evidence="1" type="ORF">PHPALM_3754</name>
</gene>
<dbReference type="EMBL" id="NCKW01001933">
    <property type="protein sequence ID" value="POM78689.1"/>
    <property type="molecule type" value="Genomic_DNA"/>
</dbReference>
<sequence>METEVKKFVSAYHASFPRLHRRKTEEVAKGLFLIKKVYDNGTALLGKGVTETRVNIRHIFPC</sequence>
<evidence type="ECO:0000313" key="1">
    <source>
        <dbReference type="EMBL" id="POM78689.1"/>
    </source>
</evidence>